<feature type="transmembrane region" description="Helical" evidence="1">
    <location>
        <begin position="190"/>
        <end position="209"/>
    </location>
</feature>
<keyword evidence="1" id="KW-0812">Transmembrane</keyword>
<evidence type="ECO:0000313" key="2">
    <source>
        <dbReference type="EMBL" id="CAA6811247.1"/>
    </source>
</evidence>
<protein>
    <recommendedName>
        <fullName evidence="3">Arginine/ornithine antiporter ArcD</fullName>
    </recommendedName>
</protein>
<keyword evidence="1" id="KW-0472">Membrane</keyword>
<evidence type="ECO:0000256" key="1">
    <source>
        <dbReference type="SAM" id="Phobius"/>
    </source>
</evidence>
<proteinExistence type="predicted"/>
<organism evidence="2">
    <name type="scientific">uncultured Sulfurovum sp</name>
    <dbReference type="NCBI Taxonomy" id="269237"/>
    <lineage>
        <taxon>Bacteria</taxon>
        <taxon>Pseudomonadati</taxon>
        <taxon>Campylobacterota</taxon>
        <taxon>Epsilonproteobacteria</taxon>
        <taxon>Campylobacterales</taxon>
        <taxon>Sulfurovaceae</taxon>
        <taxon>Sulfurovum</taxon>
        <taxon>environmental samples</taxon>
    </lineage>
</organism>
<gene>
    <name evidence="2" type="ORF">HELGO_WM153</name>
</gene>
<dbReference type="AlphaFoldDB" id="A0A6S6T3F0"/>
<name>A0A6S6T3F0_9BACT</name>
<keyword evidence="1" id="KW-1133">Transmembrane helix</keyword>
<dbReference type="EMBL" id="CACVAS010000058">
    <property type="protein sequence ID" value="CAA6811247.1"/>
    <property type="molecule type" value="Genomic_DNA"/>
</dbReference>
<accession>A0A6S6T3F0</accession>
<sequence>MNKAKLRASLFNGVFAVLALSLLPQLLHATQLLKNDLLKIEAVEHIDRMGAELHEKTAINAYIIATNEHFPERFNLVEYSKKYEKKLVKPFVLYIFAPYATITKNAEARGRIGIIPSSDAVRELYDYNEVRDAGVDIIAMKDSNTDEDKFNIGVLQAYSVLADNIARTKGIKLENTIPDEMGTMVNILRVLVYTGTLILLWIFVFRPLWIRMKNE</sequence>
<evidence type="ECO:0008006" key="3">
    <source>
        <dbReference type="Google" id="ProtNLM"/>
    </source>
</evidence>
<reference evidence="2" key="1">
    <citation type="submission" date="2020-01" db="EMBL/GenBank/DDBJ databases">
        <authorList>
            <person name="Meier V. D."/>
            <person name="Meier V D."/>
        </authorList>
    </citation>
    <scope>NUCLEOTIDE SEQUENCE</scope>
    <source>
        <strain evidence="2">HLG_WM_MAG_01</strain>
    </source>
</reference>